<evidence type="ECO:0000256" key="3">
    <source>
        <dbReference type="ARBA" id="ARBA00022475"/>
    </source>
</evidence>
<dbReference type="GO" id="GO:0005886">
    <property type="term" value="C:plasma membrane"/>
    <property type="evidence" value="ECO:0007669"/>
    <property type="project" value="UniProtKB-SubCell"/>
</dbReference>
<dbReference type="PANTHER" id="PTHR33452:SF1">
    <property type="entry name" value="INNER MEMBRANE PROTEIN YPHA-RELATED"/>
    <property type="match status" value="1"/>
</dbReference>
<name>A0A848J6M2_9BACT</name>
<reference evidence="8 9" key="1">
    <citation type="submission" date="2020-04" db="EMBL/GenBank/DDBJ databases">
        <title>Flammeovirgaceae bacterium KN852 isolated from deep sea.</title>
        <authorList>
            <person name="Zhang D.-C."/>
        </authorList>
    </citation>
    <scope>NUCLEOTIDE SEQUENCE [LARGE SCALE GENOMIC DNA]</scope>
    <source>
        <strain evidence="8 9">KN852</strain>
    </source>
</reference>
<sequence>MSKLFYLTSIRSRSLSLALLIYRVAFGAMLLSHGLPKMMEFESLSQSFPDPLGIGSVLSLILVIIAEVICSVFVIFGLITRLSIIPILITMLIAVFIIHGNDEFSKQELGLHYLIGSVFFLIVGPGNYSLDKWILKMRKKKFFK</sequence>
<evidence type="ECO:0000256" key="7">
    <source>
        <dbReference type="SAM" id="Phobius"/>
    </source>
</evidence>
<gene>
    <name evidence="8" type="ORF">HH304_16975</name>
</gene>
<evidence type="ECO:0000256" key="5">
    <source>
        <dbReference type="ARBA" id="ARBA00022989"/>
    </source>
</evidence>
<dbReference type="EMBL" id="JABBNU010000011">
    <property type="protein sequence ID" value="NMM50104.1"/>
    <property type="molecule type" value="Genomic_DNA"/>
</dbReference>
<evidence type="ECO:0000256" key="4">
    <source>
        <dbReference type="ARBA" id="ARBA00022692"/>
    </source>
</evidence>
<proteinExistence type="inferred from homology"/>
<evidence type="ECO:0000256" key="1">
    <source>
        <dbReference type="ARBA" id="ARBA00004651"/>
    </source>
</evidence>
<evidence type="ECO:0000256" key="6">
    <source>
        <dbReference type="ARBA" id="ARBA00023136"/>
    </source>
</evidence>
<accession>A0A848J6M2</accession>
<protein>
    <submittedName>
        <fullName evidence="8">DoxX family protein</fullName>
    </submittedName>
</protein>
<dbReference type="RefSeq" id="WP_169684337.1">
    <property type="nucleotide sequence ID" value="NZ_JABBNU010000011.1"/>
</dbReference>
<dbReference type="InterPro" id="IPR051907">
    <property type="entry name" value="DoxX-like_oxidoreductase"/>
</dbReference>
<keyword evidence="9" id="KW-1185">Reference proteome</keyword>
<dbReference type="Pfam" id="PF07681">
    <property type="entry name" value="DoxX"/>
    <property type="match status" value="1"/>
</dbReference>
<comment type="subcellular location">
    <subcellularLocation>
        <location evidence="1">Cell membrane</location>
        <topology evidence="1">Multi-pass membrane protein</topology>
    </subcellularLocation>
</comment>
<keyword evidence="5 7" id="KW-1133">Transmembrane helix</keyword>
<feature type="transmembrane region" description="Helical" evidence="7">
    <location>
        <begin position="51"/>
        <end position="75"/>
    </location>
</feature>
<comment type="caution">
    <text evidence="8">The sequence shown here is derived from an EMBL/GenBank/DDBJ whole genome shotgun (WGS) entry which is preliminary data.</text>
</comment>
<dbReference type="Proteomes" id="UP000559010">
    <property type="component" value="Unassembled WGS sequence"/>
</dbReference>
<keyword evidence="3" id="KW-1003">Cell membrane</keyword>
<evidence type="ECO:0000256" key="2">
    <source>
        <dbReference type="ARBA" id="ARBA00006679"/>
    </source>
</evidence>
<dbReference type="AlphaFoldDB" id="A0A848J6M2"/>
<feature type="transmembrane region" description="Helical" evidence="7">
    <location>
        <begin position="111"/>
        <end position="130"/>
    </location>
</feature>
<evidence type="ECO:0000313" key="9">
    <source>
        <dbReference type="Proteomes" id="UP000559010"/>
    </source>
</evidence>
<dbReference type="InterPro" id="IPR032808">
    <property type="entry name" value="DoxX"/>
</dbReference>
<feature type="transmembrane region" description="Helical" evidence="7">
    <location>
        <begin position="82"/>
        <end position="99"/>
    </location>
</feature>
<evidence type="ECO:0000313" key="8">
    <source>
        <dbReference type="EMBL" id="NMM50104.1"/>
    </source>
</evidence>
<keyword evidence="6 7" id="KW-0472">Membrane</keyword>
<organism evidence="8 9">
    <name type="scientific">Marinigracilibium pacificum</name>
    <dbReference type="NCBI Taxonomy" id="2729599"/>
    <lineage>
        <taxon>Bacteria</taxon>
        <taxon>Pseudomonadati</taxon>
        <taxon>Bacteroidota</taxon>
        <taxon>Cytophagia</taxon>
        <taxon>Cytophagales</taxon>
        <taxon>Flammeovirgaceae</taxon>
        <taxon>Marinigracilibium</taxon>
    </lineage>
</organism>
<keyword evidence="4 7" id="KW-0812">Transmembrane</keyword>
<comment type="similarity">
    <text evidence="2">Belongs to the DoxX family.</text>
</comment>
<dbReference type="PANTHER" id="PTHR33452">
    <property type="entry name" value="OXIDOREDUCTASE CATD-RELATED"/>
    <property type="match status" value="1"/>
</dbReference>